<dbReference type="Gene3D" id="3.90.70.10">
    <property type="entry name" value="Cysteine proteinases"/>
    <property type="match status" value="1"/>
</dbReference>
<evidence type="ECO:0000313" key="4">
    <source>
        <dbReference type="Proteomes" id="UP000574390"/>
    </source>
</evidence>
<sequence>ANNLSARLPTLVPKLRMDMWIPGDAQPCPVCRGGGKGSKTKAVSADKLSARSLDRVGSTTGLGASRELLAGGLPSTPDVAEDGMPFPVFDAVDLEVRSKDWGGSVSRGVRLGTLREIRPNTSGYDMRMQILTSGMVPKNVKVKLMLQACKDGESAPEERELADDARFGYLCRHPKLAKLWVSKVDAESVTPSPTLTATSGPSCEPPVKAKRMSTTSTAAERRNRRSLRAEGGLLQKHVEHEVMSQVVTVVRKRLPGGGMNRGEGVVVDVPEAMAGSNSNGTTTTTAGGALRFKCCPEKAPEVDNAESLLPFYNIPKLAELKWEVTRPIARHKEDPLDFMVDTAAATSKKGGIWLKSFMRTELALDKTVEQLRKGNDRAGLRNLGATCYVNALLQALFAIKPFRFGIYTIPHREEGGEGENDDGAWLKALQVLFAEMQAGVSVSCSTSVGAFIRACKLNSAVQEDASELATMLLSNVENKIPPGSPNFVQDTFCGSIRYSTQCGQCGNSVQRSERLSEIRICLSSSEPLKLEDSLARTFERENFSDYHCLNCDGRVEALRGQTIEKCPEILIIVIQRYLFEGGERKRLAAEVYGCVGASRGFG</sequence>
<feature type="compositionally biased region" description="Polar residues" evidence="1">
    <location>
        <begin position="190"/>
        <end position="201"/>
    </location>
</feature>
<feature type="region of interest" description="Disordered" evidence="1">
    <location>
        <begin position="190"/>
        <end position="225"/>
    </location>
</feature>
<comment type="caution">
    <text evidence="3">The sequence shown here is derived from an EMBL/GenBank/DDBJ whole genome shotgun (WGS) entry which is preliminary data.</text>
</comment>
<evidence type="ECO:0000313" key="3">
    <source>
        <dbReference type="EMBL" id="KAF4750707.1"/>
    </source>
</evidence>
<dbReference type="AlphaFoldDB" id="A0A7J6U1K4"/>
<dbReference type="Pfam" id="PF00443">
    <property type="entry name" value="UCH"/>
    <property type="match status" value="1"/>
</dbReference>
<feature type="domain" description="USP" evidence="2">
    <location>
        <begin position="378"/>
        <end position="602"/>
    </location>
</feature>
<evidence type="ECO:0000259" key="2">
    <source>
        <dbReference type="PROSITE" id="PS50235"/>
    </source>
</evidence>
<proteinExistence type="predicted"/>
<organism evidence="3 4">
    <name type="scientific">Perkinsus olseni</name>
    <name type="common">Perkinsus atlanticus</name>
    <dbReference type="NCBI Taxonomy" id="32597"/>
    <lineage>
        <taxon>Eukaryota</taxon>
        <taxon>Sar</taxon>
        <taxon>Alveolata</taxon>
        <taxon>Perkinsozoa</taxon>
        <taxon>Perkinsea</taxon>
        <taxon>Perkinsida</taxon>
        <taxon>Perkinsidae</taxon>
        <taxon>Perkinsus</taxon>
    </lineage>
</organism>
<dbReference type="InterPro" id="IPR038765">
    <property type="entry name" value="Papain-like_cys_pep_sf"/>
</dbReference>
<gene>
    <name evidence="3" type="ORF">FOZ62_031011</name>
</gene>
<dbReference type="InterPro" id="IPR001394">
    <property type="entry name" value="Peptidase_C19_UCH"/>
</dbReference>
<dbReference type="InterPro" id="IPR050164">
    <property type="entry name" value="Peptidase_C19"/>
</dbReference>
<dbReference type="PROSITE" id="PS00972">
    <property type="entry name" value="USP_1"/>
    <property type="match status" value="1"/>
</dbReference>
<feature type="non-terminal residue" evidence="3">
    <location>
        <position position="1"/>
    </location>
</feature>
<dbReference type="InterPro" id="IPR018200">
    <property type="entry name" value="USP_CS"/>
</dbReference>
<dbReference type="EMBL" id="JABANM010003542">
    <property type="protein sequence ID" value="KAF4750707.1"/>
    <property type="molecule type" value="Genomic_DNA"/>
</dbReference>
<evidence type="ECO:0000256" key="1">
    <source>
        <dbReference type="SAM" id="MobiDB-lite"/>
    </source>
</evidence>
<dbReference type="Proteomes" id="UP000574390">
    <property type="component" value="Unassembled WGS sequence"/>
</dbReference>
<dbReference type="SUPFAM" id="SSF54001">
    <property type="entry name" value="Cysteine proteinases"/>
    <property type="match status" value="1"/>
</dbReference>
<dbReference type="GO" id="GO:0005634">
    <property type="term" value="C:nucleus"/>
    <property type="evidence" value="ECO:0007669"/>
    <property type="project" value="TreeGrafter"/>
</dbReference>
<name>A0A7J6U1K4_PEROL</name>
<dbReference type="GO" id="GO:0005829">
    <property type="term" value="C:cytosol"/>
    <property type="evidence" value="ECO:0007669"/>
    <property type="project" value="TreeGrafter"/>
</dbReference>
<protein>
    <recommendedName>
        <fullName evidence="2">USP domain-containing protein</fullName>
    </recommendedName>
</protein>
<dbReference type="GO" id="GO:0016579">
    <property type="term" value="P:protein deubiquitination"/>
    <property type="evidence" value="ECO:0007669"/>
    <property type="project" value="InterPro"/>
</dbReference>
<accession>A0A7J6U1K4</accession>
<dbReference type="InterPro" id="IPR028889">
    <property type="entry name" value="USP"/>
</dbReference>
<reference evidence="3 4" key="1">
    <citation type="submission" date="2020-04" db="EMBL/GenBank/DDBJ databases">
        <title>Perkinsus olseni comparative genomics.</title>
        <authorList>
            <person name="Bogema D.R."/>
        </authorList>
    </citation>
    <scope>NUCLEOTIDE SEQUENCE [LARGE SCALE GENOMIC DNA]</scope>
    <source>
        <strain evidence="3">ATCC PRA-205</strain>
    </source>
</reference>
<dbReference type="PANTHER" id="PTHR24006">
    <property type="entry name" value="UBIQUITIN CARBOXYL-TERMINAL HYDROLASE"/>
    <property type="match status" value="1"/>
</dbReference>
<dbReference type="GO" id="GO:0004843">
    <property type="term" value="F:cysteine-type deubiquitinase activity"/>
    <property type="evidence" value="ECO:0007669"/>
    <property type="project" value="InterPro"/>
</dbReference>
<dbReference type="PROSITE" id="PS50235">
    <property type="entry name" value="USP_3"/>
    <property type="match status" value="1"/>
</dbReference>